<keyword evidence="4" id="KW-0472">Membrane</keyword>
<feature type="transmembrane region" description="Helical" evidence="4">
    <location>
        <begin position="366"/>
        <end position="387"/>
    </location>
</feature>
<comment type="subcellular location">
    <subcellularLocation>
        <location evidence="1">Membrane</location>
        <topology evidence="1">Multi-pass membrane protein</topology>
    </subcellularLocation>
</comment>
<dbReference type="EMBL" id="CDPU01000049">
    <property type="protein sequence ID" value="CEO55153.1"/>
    <property type="molecule type" value="Genomic_DNA"/>
</dbReference>
<comment type="similarity">
    <text evidence="2">Belongs to the major facilitator superfamily. Monocarboxylate porter (TC 2.A.1.13) family.</text>
</comment>
<gene>
    <name evidence="5" type="ORF">BN869_000011211_1</name>
</gene>
<feature type="transmembrane region" description="Helical" evidence="4">
    <location>
        <begin position="135"/>
        <end position="156"/>
    </location>
</feature>
<dbReference type="PANTHER" id="PTHR11360:SF287">
    <property type="entry name" value="MFS MONOCARBOXYLATE TRANSPORTER"/>
    <property type="match status" value="1"/>
</dbReference>
<feature type="region of interest" description="Disordered" evidence="3">
    <location>
        <begin position="1"/>
        <end position="31"/>
    </location>
</feature>
<feature type="transmembrane region" description="Helical" evidence="4">
    <location>
        <begin position="168"/>
        <end position="188"/>
    </location>
</feature>
<feature type="transmembrane region" description="Helical" evidence="4">
    <location>
        <begin position="272"/>
        <end position="295"/>
    </location>
</feature>
<feature type="transmembrane region" description="Helical" evidence="4">
    <location>
        <begin position="200"/>
        <end position="221"/>
    </location>
</feature>
<feature type="transmembrane region" description="Helical" evidence="4">
    <location>
        <begin position="407"/>
        <end position="427"/>
    </location>
</feature>
<dbReference type="InterPro" id="IPR050327">
    <property type="entry name" value="Proton-linked_MCT"/>
</dbReference>
<name>A0A0B7KC66_BIOOC</name>
<dbReference type="AlphaFoldDB" id="A0A0B7KC66"/>
<feature type="transmembrane region" description="Helical" evidence="4">
    <location>
        <begin position="42"/>
        <end position="67"/>
    </location>
</feature>
<dbReference type="Gene3D" id="1.20.1250.20">
    <property type="entry name" value="MFS general substrate transporter like domains"/>
    <property type="match status" value="2"/>
</dbReference>
<evidence type="ECO:0000256" key="4">
    <source>
        <dbReference type="SAM" id="Phobius"/>
    </source>
</evidence>
<organism evidence="5">
    <name type="scientific">Bionectria ochroleuca</name>
    <name type="common">Gliocladium roseum</name>
    <dbReference type="NCBI Taxonomy" id="29856"/>
    <lineage>
        <taxon>Eukaryota</taxon>
        <taxon>Fungi</taxon>
        <taxon>Dikarya</taxon>
        <taxon>Ascomycota</taxon>
        <taxon>Pezizomycotina</taxon>
        <taxon>Sordariomycetes</taxon>
        <taxon>Hypocreomycetidae</taxon>
        <taxon>Hypocreales</taxon>
        <taxon>Bionectriaceae</taxon>
        <taxon>Clonostachys</taxon>
    </lineage>
</organism>
<evidence type="ECO:0000256" key="3">
    <source>
        <dbReference type="SAM" id="MobiDB-lite"/>
    </source>
</evidence>
<sequence>MASEKDTHGATYDCENREEEPGQGQLLPALPPTDNGPEAWKYLTACFVVEALLWGFPVSFGVFQDYYSRQPEFEGDSNIPVIGTVATSLYFLGAPIAAPIVKRFRRFQRHMAVIGSVICVLSVLIASFVNSIPALIATQGALYGFGFLMLYMPLLFMLNEWFINHRGFAYGVLYAGGGFSGVGLPFLLEWLLSSYGHKTTLRVVCIAQFVLVAPSLFFLRPRLPSSHHDNLHALDLRFLKNPLFWVFTVSNICQGLAYYFPPLYLPSYASDMGMSGTIGAMILAANNLATIFGQIGFGHLTDRCSNIHILVCISTLGASLSAFLLWGFCHHLATLLIFSIVWGITAGAYVVFWPKFGTMLSEDPQPVYSLMALGKGIGNIVTGPISAGLLTRSLSLGSYGLNKYEPAILFVGSLMLISSLAIVGWPIQRLMARRADL</sequence>
<feature type="transmembrane region" description="Helical" evidence="4">
    <location>
        <begin position="242"/>
        <end position="260"/>
    </location>
</feature>
<dbReference type="PANTHER" id="PTHR11360">
    <property type="entry name" value="MONOCARBOXYLATE TRANSPORTER"/>
    <property type="match status" value="1"/>
</dbReference>
<reference evidence="5" key="1">
    <citation type="submission" date="2015-01" db="EMBL/GenBank/DDBJ databases">
        <authorList>
            <person name="Durling Mikael"/>
        </authorList>
    </citation>
    <scope>NUCLEOTIDE SEQUENCE</scope>
</reference>
<feature type="transmembrane region" description="Helical" evidence="4">
    <location>
        <begin position="332"/>
        <end position="354"/>
    </location>
</feature>
<proteinExistence type="inferred from homology"/>
<feature type="transmembrane region" description="Helical" evidence="4">
    <location>
        <begin position="110"/>
        <end position="129"/>
    </location>
</feature>
<accession>A0A0B7KC66</accession>
<feature type="transmembrane region" description="Helical" evidence="4">
    <location>
        <begin position="307"/>
        <end position="326"/>
    </location>
</feature>
<keyword evidence="4" id="KW-1133">Transmembrane helix</keyword>
<feature type="transmembrane region" description="Helical" evidence="4">
    <location>
        <begin position="79"/>
        <end position="98"/>
    </location>
</feature>
<evidence type="ECO:0000256" key="2">
    <source>
        <dbReference type="ARBA" id="ARBA00006727"/>
    </source>
</evidence>
<dbReference type="InterPro" id="IPR011701">
    <property type="entry name" value="MFS"/>
</dbReference>
<evidence type="ECO:0000256" key="1">
    <source>
        <dbReference type="ARBA" id="ARBA00004141"/>
    </source>
</evidence>
<dbReference type="SUPFAM" id="SSF103473">
    <property type="entry name" value="MFS general substrate transporter"/>
    <property type="match status" value="1"/>
</dbReference>
<keyword evidence="4" id="KW-0812">Transmembrane</keyword>
<dbReference type="Pfam" id="PF07690">
    <property type="entry name" value="MFS_1"/>
    <property type="match status" value="1"/>
</dbReference>
<dbReference type="GO" id="GO:0022857">
    <property type="term" value="F:transmembrane transporter activity"/>
    <property type="evidence" value="ECO:0007669"/>
    <property type="project" value="InterPro"/>
</dbReference>
<evidence type="ECO:0008006" key="6">
    <source>
        <dbReference type="Google" id="ProtNLM"/>
    </source>
</evidence>
<protein>
    <recommendedName>
        <fullName evidence="6">Major facilitator superfamily (MFS) profile domain-containing protein</fullName>
    </recommendedName>
</protein>
<evidence type="ECO:0000313" key="5">
    <source>
        <dbReference type="EMBL" id="CEO55153.1"/>
    </source>
</evidence>
<dbReference type="InterPro" id="IPR036259">
    <property type="entry name" value="MFS_trans_sf"/>
</dbReference>
<dbReference type="GO" id="GO:0016020">
    <property type="term" value="C:membrane"/>
    <property type="evidence" value="ECO:0007669"/>
    <property type="project" value="UniProtKB-SubCell"/>
</dbReference>